<dbReference type="OMA" id="GYLMASM"/>
<dbReference type="InterPro" id="IPR036640">
    <property type="entry name" value="ABC1_TM_sf"/>
</dbReference>
<dbReference type="GO" id="GO:0005576">
    <property type="term" value="C:extracellular region"/>
    <property type="evidence" value="ECO:0007669"/>
    <property type="project" value="UniProtKB-SubCell"/>
</dbReference>
<dbReference type="EMBL" id="JH159155">
    <property type="protein sequence ID" value="EGZ15194.1"/>
    <property type="molecule type" value="Genomic_DNA"/>
</dbReference>
<dbReference type="GO" id="GO:0007031">
    <property type="term" value="P:peroxisome organization"/>
    <property type="evidence" value="ECO:0007669"/>
    <property type="project" value="TreeGrafter"/>
</dbReference>
<evidence type="ECO:0000256" key="4">
    <source>
        <dbReference type="ARBA" id="ARBA00010400"/>
    </source>
</evidence>
<dbReference type="GO" id="GO:0005324">
    <property type="term" value="F:long-chain fatty acid transmembrane transporter activity"/>
    <property type="evidence" value="ECO:0007669"/>
    <property type="project" value="TreeGrafter"/>
</dbReference>
<dbReference type="InterPro" id="IPR031825">
    <property type="entry name" value="RXLR"/>
</dbReference>
<dbReference type="InterPro" id="IPR011527">
    <property type="entry name" value="ABC1_TM_dom"/>
</dbReference>
<dbReference type="Pfam" id="PF16810">
    <property type="entry name" value="RXLR"/>
    <property type="match status" value="1"/>
</dbReference>
<comment type="similarity">
    <text evidence="4">Belongs to the RxLR effector family.</text>
</comment>
<feature type="domain" description="ABC transmembrane type-1" evidence="15">
    <location>
        <begin position="127"/>
        <end position="338"/>
    </location>
</feature>
<dbReference type="GO" id="GO:0005524">
    <property type="term" value="F:ATP binding"/>
    <property type="evidence" value="ECO:0007669"/>
    <property type="project" value="UniProtKB-KW"/>
</dbReference>
<dbReference type="GO" id="GO:0015910">
    <property type="term" value="P:long-chain fatty acid import into peroxisome"/>
    <property type="evidence" value="ECO:0007669"/>
    <property type="project" value="TreeGrafter"/>
</dbReference>
<evidence type="ECO:0000256" key="13">
    <source>
        <dbReference type="SAM" id="Phobius"/>
    </source>
</evidence>
<keyword evidence="9" id="KW-0547">Nucleotide-binding</keyword>
<keyword evidence="8" id="KW-0732">Signal</keyword>
<dbReference type="STRING" id="1094619.G4ZK77"/>
<evidence type="ECO:0000256" key="5">
    <source>
        <dbReference type="ARBA" id="ARBA00022448"/>
    </source>
</evidence>
<comment type="subcellular location">
    <subcellularLocation>
        <location evidence="1">Peroxisome membrane</location>
        <topology evidence="1">Multi-pass membrane protein</topology>
    </subcellularLocation>
    <subcellularLocation>
        <location evidence="2">Secreted</location>
    </subcellularLocation>
</comment>
<dbReference type="GO" id="GO:0140359">
    <property type="term" value="F:ABC-type transporter activity"/>
    <property type="evidence" value="ECO:0007669"/>
    <property type="project" value="InterPro"/>
</dbReference>
<keyword evidence="12 13" id="KW-0472">Membrane</keyword>
<evidence type="ECO:0000313" key="16">
    <source>
        <dbReference type="EMBL" id="EGZ15194.1"/>
    </source>
</evidence>
<keyword evidence="10" id="KW-0067">ATP-binding</keyword>
<feature type="transmembrane region" description="Helical" evidence="13">
    <location>
        <begin position="225"/>
        <end position="245"/>
    </location>
</feature>
<dbReference type="InterPro" id="IPR003593">
    <property type="entry name" value="AAA+_ATPase"/>
</dbReference>
<evidence type="ECO:0000259" key="14">
    <source>
        <dbReference type="PROSITE" id="PS50893"/>
    </source>
</evidence>
<dbReference type="SUPFAM" id="SSF90123">
    <property type="entry name" value="ABC transporter transmembrane region"/>
    <property type="match status" value="1"/>
</dbReference>
<evidence type="ECO:0008006" key="18">
    <source>
        <dbReference type="Google" id="ProtNLM"/>
    </source>
</evidence>
<dbReference type="GO" id="GO:0005778">
    <property type="term" value="C:peroxisomal membrane"/>
    <property type="evidence" value="ECO:0007669"/>
    <property type="project" value="UniProtKB-SubCell"/>
</dbReference>
<dbReference type="Pfam" id="PF00005">
    <property type="entry name" value="ABC_tran"/>
    <property type="match status" value="1"/>
</dbReference>
<reference evidence="16 17" key="1">
    <citation type="journal article" date="2006" name="Science">
        <title>Phytophthora genome sequences uncover evolutionary origins and mechanisms of pathogenesis.</title>
        <authorList>
            <person name="Tyler B.M."/>
            <person name="Tripathy S."/>
            <person name="Zhang X."/>
            <person name="Dehal P."/>
            <person name="Jiang R.H."/>
            <person name="Aerts A."/>
            <person name="Arredondo F.D."/>
            <person name="Baxter L."/>
            <person name="Bensasson D."/>
            <person name="Beynon J.L."/>
            <person name="Chapman J."/>
            <person name="Damasceno C.M."/>
            <person name="Dorrance A.E."/>
            <person name="Dou D."/>
            <person name="Dickerman A.W."/>
            <person name="Dubchak I.L."/>
            <person name="Garbelotto M."/>
            <person name="Gijzen M."/>
            <person name="Gordon S.G."/>
            <person name="Govers F."/>
            <person name="Grunwald N.J."/>
            <person name="Huang W."/>
            <person name="Ivors K.L."/>
            <person name="Jones R.W."/>
            <person name="Kamoun S."/>
            <person name="Krampis K."/>
            <person name="Lamour K.H."/>
            <person name="Lee M.K."/>
            <person name="McDonald W.H."/>
            <person name="Medina M."/>
            <person name="Meijer H.J."/>
            <person name="Nordberg E.K."/>
            <person name="Maclean D.J."/>
            <person name="Ospina-Giraldo M.D."/>
            <person name="Morris P.F."/>
            <person name="Phuntumart V."/>
            <person name="Putnam N.H."/>
            <person name="Rash S."/>
            <person name="Rose J.K."/>
            <person name="Sakihama Y."/>
            <person name="Salamov A.A."/>
            <person name="Savidor A."/>
            <person name="Scheuring C.F."/>
            <person name="Smith B.M."/>
            <person name="Sobral B.W."/>
            <person name="Terry A."/>
            <person name="Torto-Alalibo T.A."/>
            <person name="Win J."/>
            <person name="Xu Z."/>
            <person name="Zhang H."/>
            <person name="Grigoriev I.V."/>
            <person name="Rokhsar D.S."/>
            <person name="Boore J.L."/>
        </authorList>
    </citation>
    <scope>NUCLEOTIDE SEQUENCE [LARGE SCALE GENOMIC DNA]</scope>
    <source>
        <strain evidence="16 17">P6497</strain>
    </source>
</reference>
<evidence type="ECO:0000256" key="2">
    <source>
        <dbReference type="ARBA" id="ARBA00004613"/>
    </source>
</evidence>
<dbReference type="GO" id="GO:0042760">
    <property type="term" value="P:very long-chain fatty acid catabolic process"/>
    <property type="evidence" value="ECO:0007669"/>
    <property type="project" value="TreeGrafter"/>
</dbReference>
<gene>
    <name evidence="16" type="ORF">PHYSODRAFT_333467</name>
</gene>
<evidence type="ECO:0000256" key="6">
    <source>
        <dbReference type="ARBA" id="ARBA00022525"/>
    </source>
</evidence>
<dbReference type="SMART" id="SM00382">
    <property type="entry name" value="AAA"/>
    <property type="match status" value="1"/>
</dbReference>
<keyword evidence="11 13" id="KW-1133">Transmembrane helix</keyword>
<keyword evidence="6" id="KW-0964">Secreted</keyword>
<keyword evidence="7 13" id="KW-0812">Transmembrane</keyword>
<dbReference type="PROSITE" id="PS50893">
    <property type="entry name" value="ABC_TRANSPORTER_2"/>
    <property type="match status" value="1"/>
</dbReference>
<evidence type="ECO:0000256" key="11">
    <source>
        <dbReference type="ARBA" id="ARBA00022989"/>
    </source>
</evidence>
<comment type="similarity">
    <text evidence="3">Belongs to the ABC transporter superfamily. ABCD family. Peroxisomal fatty acyl CoA transporter (TC 3.A.1.203) subfamily.</text>
</comment>
<dbReference type="PANTHER" id="PTHR11384:SF67">
    <property type="entry name" value="ATP-BINDING CASSETTE SUB-FAMILY D MEMBER 1"/>
    <property type="match status" value="1"/>
</dbReference>
<accession>G4ZK77</accession>
<dbReference type="CDD" id="cd03223">
    <property type="entry name" value="ABCD_peroxisomal_ALDP"/>
    <property type="match status" value="1"/>
</dbReference>
<keyword evidence="17" id="KW-1185">Reference proteome</keyword>
<dbReference type="GO" id="GO:0016887">
    <property type="term" value="F:ATP hydrolysis activity"/>
    <property type="evidence" value="ECO:0007669"/>
    <property type="project" value="InterPro"/>
</dbReference>
<evidence type="ECO:0000256" key="9">
    <source>
        <dbReference type="ARBA" id="ARBA00022741"/>
    </source>
</evidence>
<dbReference type="Pfam" id="PF06472">
    <property type="entry name" value="ABC_membrane_2"/>
    <property type="match status" value="1"/>
</dbReference>
<dbReference type="InterPro" id="IPR017871">
    <property type="entry name" value="ABC_transporter-like_CS"/>
</dbReference>
<organism evidence="16 17">
    <name type="scientific">Phytophthora sojae (strain P6497)</name>
    <name type="common">Soybean stem and root rot agent</name>
    <name type="synonym">Phytophthora megasperma f. sp. glycines</name>
    <dbReference type="NCBI Taxonomy" id="1094619"/>
    <lineage>
        <taxon>Eukaryota</taxon>
        <taxon>Sar</taxon>
        <taxon>Stramenopiles</taxon>
        <taxon>Oomycota</taxon>
        <taxon>Peronosporomycetes</taxon>
        <taxon>Peronosporales</taxon>
        <taxon>Peronosporaceae</taxon>
        <taxon>Phytophthora</taxon>
    </lineage>
</organism>
<evidence type="ECO:0000256" key="10">
    <source>
        <dbReference type="ARBA" id="ARBA00022840"/>
    </source>
</evidence>
<evidence type="ECO:0000256" key="3">
    <source>
        <dbReference type="ARBA" id="ARBA00008575"/>
    </source>
</evidence>
<dbReference type="PANTHER" id="PTHR11384">
    <property type="entry name" value="ATP-BINDING CASSETTE, SUB-FAMILY D MEMBER"/>
    <property type="match status" value="1"/>
</dbReference>
<keyword evidence="5" id="KW-0813">Transport</keyword>
<dbReference type="InParanoid" id="G4ZK77"/>
<feature type="domain" description="ABC transporter" evidence="14">
    <location>
        <begin position="437"/>
        <end position="663"/>
    </location>
</feature>
<evidence type="ECO:0000313" key="17">
    <source>
        <dbReference type="Proteomes" id="UP000002640"/>
    </source>
</evidence>
<dbReference type="KEGG" id="psoj:PHYSODRAFT_333467"/>
<dbReference type="PROSITE" id="PS50929">
    <property type="entry name" value="ABC_TM1F"/>
    <property type="match status" value="1"/>
</dbReference>
<dbReference type="InterPro" id="IPR050835">
    <property type="entry name" value="ABC_transporter_sub-D"/>
</dbReference>
<dbReference type="FunFam" id="3.40.50.300:FF:000636">
    <property type="entry name" value="ATP-binding cassette sub-family D member 3"/>
    <property type="match status" value="1"/>
</dbReference>
<evidence type="ECO:0000256" key="12">
    <source>
        <dbReference type="ARBA" id="ARBA00023136"/>
    </source>
</evidence>
<evidence type="ECO:0000256" key="8">
    <source>
        <dbReference type="ARBA" id="ARBA00022729"/>
    </source>
</evidence>
<dbReference type="GeneID" id="20646672"/>
<protein>
    <recommendedName>
        <fullName evidence="18">ABC transporter domain-containing protein</fullName>
    </recommendedName>
</protein>
<dbReference type="SUPFAM" id="SSF52540">
    <property type="entry name" value="P-loop containing nucleoside triphosphate hydrolases"/>
    <property type="match status" value="1"/>
</dbReference>
<evidence type="ECO:0000256" key="7">
    <source>
        <dbReference type="ARBA" id="ARBA00022692"/>
    </source>
</evidence>
<dbReference type="RefSeq" id="XP_009528943.1">
    <property type="nucleotide sequence ID" value="XM_009530648.1"/>
</dbReference>
<dbReference type="AlphaFoldDB" id="G4ZK77"/>
<evidence type="ECO:0000259" key="15">
    <source>
        <dbReference type="PROSITE" id="PS50929"/>
    </source>
</evidence>
<dbReference type="InterPro" id="IPR027417">
    <property type="entry name" value="P-loop_NTPase"/>
</dbReference>
<sequence length="905" mass="101218">MAVLSKARAVSSVGALVALAIAIREHGRHKANATSHQDSAFVARKRSAPNTQRNVAVNGDFFRRFLRLFRVLVPGPFSAEVGFAALVALMLAAKTSFDIAVLHLFTSIERAIVSRSQRDFLLHLRRFIAVMLPMSCINCLLKYGQSELSLRFRARLTSYLYAQYLKGFVYYKVANLSTQVSNADQLLTVDVERFSNSVTELYLNLSKPLLDIAIYAAKLTSSVGVQAPITMLSYLVTSGVFLTWLRQPMGRFTIAEQQAEGTFRFMNSRLITHSEEIAFYDGNVREKNLLDESFRVLIDRIRSSQHCRTAVGAVDTVVAKYLAIVVGYYVVSKPFMDPNNVRLAGLTYAEQMEYYFRSGKMMINLAEATGRLVLSGRELTRLAGFTARITEFIDVLAGLNGDQYASVDDDQTETGPATVKLELLQRRGVLQYRDHVIQFEDVPLVTPNGEVLMPSLNLKVTTGMNVVVAGPNGCGKSSLFRVLGELWPLCGGRLTKPKQNGLFYIPQRPYLTLGSLRDQVIYPHSLADMQACGRGDDELMHFLDIVQLAHLVEREGGWDAVQDWTDVLSGGEKQRLAMARLFYHKPQFAILDECTSAVSVDVEGAMYSYCREQNITLFTVSHRRSLWQYHEYVLQFDGRGSYQFKMIKEGDDAFGSDLSITVFLRMKGQKSTSYAQQPHSKIHLVEQKLKLIQDLPTMRLSFVLLVVTAATLLARGNALSAGPGKAAVSSVVTRSVANAGECTRFLRGHRLADGLDDSEEEERGVRIPVKSKMLNNESYRQEIFDNWLKENVSSMRAWDLLKVEKKEKYRPRYNEYAPSASWAWDLRLYSGNGPIDPTKAFSSTAVQRCYSLSNCWDGKIRAADWSGLPSGARIVFYTGSKKCQGKYASGALNESGVIDFATSIF</sequence>
<feature type="transmembrane region" description="Helical" evidence="13">
    <location>
        <begin position="310"/>
        <end position="331"/>
    </location>
</feature>
<dbReference type="Gene3D" id="3.40.50.300">
    <property type="entry name" value="P-loop containing nucleotide triphosphate hydrolases"/>
    <property type="match status" value="1"/>
</dbReference>
<proteinExistence type="inferred from homology"/>
<name>G4ZK77_PHYSP</name>
<dbReference type="InterPro" id="IPR003439">
    <property type="entry name" value="ABC_transporter-like_ATP-bd"/>
</dbReference>
<evidence type="ECO:0000256" key="1">
    <source>
        <dbReference type="ARBA" id="ARBA00004585"/>
    </source>
</evidence>
<dbReference type="SMR" id="G4ZK77"/>
<dbReference type="GO" id="GO:0006635">
    <property type="term" value="P:fatty acid beta-oxidation"/>
    <property type="evidence" value="ECO:0007669"/>
    <property type="project" value="TreeGrafter"/>
</dbReference>
<dbReference type="Proteomes" id="UP000002640">
    <property type="component" value="Unassembled WGS sequence"/>
</dbReference>
<dbReference type="PROSITE" id="PS00211">
    <property type="entry name" value="ABC_TRANSPORTER_1"/>
    <property type="match status" value="1"/>
</dbReference>
<feature type="transmembrane region" description="Helical" evidence="13">
    <location>
        <begin position="81"/>
        <end position="106"/>
    </location>
</feature>